<evidence type="ECO:0000313" key="2">
    <source>
        <dbReference type="Proteomes" id="UP001179280"/>
    </source>
</evidence>
<accession>A0ABS2SUH7</accession>
<evidence type="ECO:0000313" key="1">
    <source>
        <dbReference type="EMBL" id="MBM7839193.1"/>
    </source>
</evidence>
<sequence length="112" mass="13045">MKKLLILLCLSLLVGCGEQPLTVRSTLEGDSYLRKNSQALSEEQFLSLSSEQQLLGGDDYELFKNLMKEHVNTRYLLIDDRIYRYSQSDKLLYVADWVEEEGEYKLNTLVFQ</sequence>
<reference evidence="1" key="1">
    <citation type="submission" date="2021-01" db="EMBL/GenBank/DDBJ databases">
        <title>Genomic Encyclopedia of Type Strains, Phase IV (KMG-IV): sequencing the most valuable type-strain genomes for metagenomic binning, comparative biology and taxonomic classification.</title>
        <authorList>
            <person name="Goeker M."/>
        </authorList>
    </citation>
    <scope>NUCLEOTIDE SEQUENCE</scope>
    <source>
        <strain evidence="1">DSM 21943</strain>
    </source>
</reference>
<gene>
    <name evidence="1" type="ORF">JOC54_002464</name>
</gene>
<comment type="caution">
    <text evidence="1">The sequence shown here is derived from an EMBL/GenBank/DDBJ whole genome shotgun (WGS) entry which is preliminary data.</text>
</comment>
<dbReference type="Proteomes" id="UP001179280">
    <property type="component" value="Unassembled WGS sequence"/>
</dbReference>
<keyword evidence="2" id="KW-1185">Reference proteome</keyword>
<dbReference type="RefSeq" id="WP_204466504.1">
    <property type="nucleotide sequence ID" value="NZ_JAFBCV010000007.1"/>
</dbReference>
<protein>
    <recommendedName>
        <fullName evidence="3">Lipoprotein</fullName>
    </recommendedName>
</protein>
<dbReference type="PROSITE" id="PS51257">
    <property type="entry name" value="PROKAR_LIPOPROTEIN"/>
    <property type="match status" value="1"/>
</dbReference>
<name>A0ABS2SUH7_9BACI</name>
<dbReference type="EMBL" id="JAFBCV010000007">
    <property type="protein sequence ID" value="MBM7839193.1"/>
    <property type="molecule type" value="Genomic_DNA"/>
</dbReference>
<proteinExistence type="predicted"/>
<evidence type="ECO:0008006" key="3">
    <source>
        <dbReference type="Google" id="ProtNLM"/>
    </source>
</evidence>
<organism evidence="1 2">
    <name type="scientific">Shouchella xiaoxiensis</name>
    <dbReference type="NCBI Taxonomy" id="766895"/>
    <lineage>
        <taxon>Bacteria</taxon>
        <taxon>Bacillati</taxon>
        <taxon>Bacillota</taxon>
        <taxon>Bacilli</taxon>
        <taxon>Bacillales</taxon>
        <taxon>Bacillaceae</taxon>
        <taxon>Shouchella</taxon>
    </lineage>
</organism>